<keyword evidence="5 10" id="KW-0378">Hydrolase</keyword>
<feature type="region of interest" description="Disordered" evidence="11">
    <location>
        <begin position="1378"/>
        <end position="1410"/>
    </location>
</feature>
<comment type="subcellular location">
    <subcellularLocation>
        <location evidence="1">Endoplasmic reticulum membrane</location>
        <topology evidence="1">Multi-pass membrane protein</topology>
    </subcellularLocation>
</comment>
<gene>
    <name evidence="14" type="ORF">UTRI_04866_B</name>
</gene>
<feature type="transmembrane region" description="Helical" evidence="10">
    <location>
        <begin position="1094"/>
        <end position="1113"/>
    </location>
</feature>
<sequence length="1483" mass="162245">MTPIISTTATLKRTTRRSWLPWAILAASLVLVAYSVDSFLRLPQQLATSQQCRMSRMRPAYVDHTANLESFSPSGLWRKYRLYLYRERDFEPMELPTGSPALFVPGNSGSYGQVRSVASSASRQFYKENGSGARRDEWKDAPPGVAHTDWYTIDFNEDFSAFSGSTLIEQATFINEVVAYLSNRYAAPATHSFAAGERNTTVPILAHSMGGIAARLTGHLPNYPRGSIDTIVTLSTPHAYPPVPFDRSVEYVYSLINQPVVVPDSADAQQIPPLLISIAGGLLDTQLPSDPSSLALARIGESVAPSRISTYTGSLPSLWSSVDHLAVMWCDQLREKIARGFLLDMMAFGRVSDERSAGGVSGKSSVLRRRRELWRRALSLFDGSDAGNGDVGPLELIGSSDSLYDDDRETSVVDGESPSIERPTSGPDSALSTDQSNLVFRVPAKLGEGDEDSHAFELITNLCVGWNPSSGMGAPIPQPIELVVQMCTNSPHSFDPVGRTKTSCQLVMPWQWELIPPSLLPRTDILMDTPAGQIDPDIPENKPFPSAEEVYHVPGFAFLRLRLDANLLKRQRVDWIRVERKTESGLFVHQRGLKSFVRGGWMREAAGRVENHGSSVLLTSANESAVQQHHQDHGLATTGAVPIASEWTLKGFSSSLLARRIEIVPSQCLIENLAIYTLHSNDETQHSTDPSFSPFMHVSDRATGDSRWYPQLVFSQLVRKIRDHTYKGEPISFPLSLHGNAPFMPPARNSVDDVRVQLWSDQALLRSVPGKSLTCKSPVDSIRLSVDWKASAGLILLRYRFLIAAWPLGLFSICIGLSWLAWATKPDADPFPSPLTSIMQPAFRTPLFAPRMDPLLGLLGCLTGALLLIDSLRLALYRSMSIADSRDPRSSLLGMILGLGDHASSVGLVPCFLAVSYATLLVIVSGIQSAFRLVAAAVTRFGLGRKLDWVGAATASSDPLRWNRQSMAGLVLLLLSVVLFVPHQFVFLCMFLLQLLNTLRAQLELRSASGVGRSQETRFHQHLSLFMILVLLLPQKASFLVTWVRNLASVGVKTPKTPAAWMDHNILDVAPIVVLVWLMAGGRMLEPPRTGLEAKAIGLGFGLVGWYALVWGIRYTYRTYDAFNALCILLAFCHWRSRRGGHGRGYGRDSAARHGSKNSDEAVGMLDDHQQSENGGAITSIAKFGRGRPSEEYELQAGSGSGQLPIHHLTLPASIAADHGERADDITVDHATDANNEAETAKPSSGGDELDELIGEYLEVLDRYQRVRNATSDVFGRGYLTLSRAKMEYGASRLSSNSYDLRLLAEVRANIVGNTSELAGGDTPTSAAAGSSSILVERHQPDYSHLVVEDQGVLIGGEDAEQDRTGVKDINAKGLRRRTGLTGLGESSERKEKTRPDNKTSPTAKEEKPAVKVAMPDALLQFGGLPTPSLRNAQSELKQALDQILGVSKRKTAEADDGLVQLVFRLDRLSKAILELKAQAARS</sequence>
<feature type="transmembrane region" description="Helical" evidence="10">
    <location>
        <begin position="1064"/>
        <end position="1082"/>
    </location>
</feature>
<dbReference type="Gene3D" id="3.40.50.1820">
    <property type="entry name" value="alpha/beta hydrolase"/>
    <property type="match status" value="1"/>
</dbReference>
<evidence type="ECO:0000256" key="10">
    <source>
        <dbReference type="RuleBase" id="RU365011"/>
    </source>
</evidence>
<feature type="transmembrane region" description="Helical" evidence="10">
    <location>
        <begin position="801"/>
        <end position="822"/>
    </location>
</feature>
<dbReference type="InterPro" id="IPR039529">
    <property type="entry name" value="PGAP1/BST1"/>
</dbReference>
<dbReference type="GO" id="GO:0015031">
    <property type="term" value="P:protein transport"/>
    <property type="evidence" value="ECO:0007669"/>
    <property type="project" value="UniProtKB-KW"/>
</dbReference>
<evidence type="ECO:0000256" key="9">
    <source>
        <dbReference type="ARBA" id="ARBA00023136"/>
    </source>
</evidence>
<feature type="region of interest" description="Disordered" evidence="11">
    <location>
        <begin position="399"/>
        <end position="434"/>
    </location>
</feature>
<feature type="transmembrane region" description="Helical" evidence="10">
    <location>
        <begin position="19"/>
        <end position="36"/>
    </location>
</feature>
<dbReference type="Pfam" id="PF07819">
    <property type="entry name" value="PGAP1"/>
    <property type="match status" value="1"/>
</dbReference>
<dbReference type="GO" id="GO:0006888">
    <property type="term" value="P:endoplasmic reticulum to Golgi vesicle-mediated transport"/>
    <property type="evidence" value="ECO:0007669"/>
    <property type="project" value="TreeGrafter"/>
</dbReference>
<accession>A0A5C3EFX1</accession>
<keyword evidence="7 10" id="KW-0653">Protein transport</keyword>
<feature type="transmembrane region" description="Helical" evidence="10">
    <location>
        <begin position="967"/>
        <end position="993"/>
    </location>
</feature>
<evidence type="ECO:0000259" key="13">
    <source>
        <dbReference type="Pfam" id="PF25140"/>
    </source>
</evidence>
<evidence type="ECO:0000256" key="8">
    <source>
        <dbReference type="ARBA" id="ARBA00022989"/>
    </source>
</evidence>
<feature type="compositionally biased region" description="Basic and acidic residues" evidence="11">
    <location>
        <begin position="1387"/>
        <end position="1410"/>
    </location>
</feature>
<evidence type="ECO:0000256" key="6">
    <source>
        <dbReference type="ARBA" id="ARBA00022824"/>
    </source>
</evidence>
<dbReference type="GO" id="GO:0005789">
    <property type="term" value="C:endoplasmic reticulum membrane"/>
    <property type="evidence" value="ECO:0007669"/>
    <property type="project" value="UniProtKB-SubCell"/>
</dbReference>
<dbReference type="InterPro" id="IPR029058">
    <property type="entry name" value="AB_hydrolase_fold"/>
</dbReference>
<dbReference type="Pfam" id="PF25140">
    <property type="entry name" value="PGAP1_TMD"/>
    <property type="match status" value="1"/>
</dbReference>
<feature type="transmembrane region" description="Helical" evidence="10">
    <location>
        <begin position="855"/>
        <end position="876"/>
    </location>
</feature>
<proteinExistence type="inferred from homology"/>
<dbReference type="GO" id="GO:0006505">
    <property type="term" value="P:GPI anchor metabolic process"/>
    <property type="evidence" value="ECO:0007669"/>
    <property type="project" value="TreeGrafter"/>
</dbReference>
<evidence type="ECO:0000256" key="7">
    <source>
        <dbReference type="ARBA" id="ARBA00022927"/>
    </source>
</evidence>
<dbReference type="InterPro" id="IPR012908">
    <property type="entry name" value="PGAP1-ab_dom-like"/>
</dbReference>
<dbReference type="Pfam" id="PF25141">
    <property type="entry name" value="PGAP1_2nd"/>
    <property type="match status" value="1"/>
</dbReference>
<dbReference type="GO" id="GO:0050185">
    <property type="term" value="F:phosphatidylinositol deacylase activity"/>
    <property type="evidence" value="ECO:0007669"/>
    <property type="project" value="TreeGrafter"/>
</dbReference>
<evidence type="ECO:0000256" key="5">
    <source>
        <dbReference type="ARBA" id="ARBA00022801"/>
    </source>
</evidence>
<dbReference type="EMBL" id="OOIN01000028">
    <property type="protein sequence ID" value="SPO29408.1"/>
    <property type="molecule type" value="Genomic_DNA"/>
</dbReference>
<reference evidence="14 15" key="1">
    <citation type="submission" date="2018-03" db="EMBL/GenBank/DDBJ databases">
        <authorList>
            <person name="Guldener U."/>
        </authorList>
    </citation>
    <scope>NUCLEOTIDE SEQUENCE [LARGE SCALE GENOMIC DNA]</scope>
    <source>
        <strain evidence="14 15">NBRC100155</strain>
    </source>
</reference>
<name>A0A5C3EFX1_9BASI</name>
<keyword evidence="4 10" id="KW-0812">Transmembrane</keyword>
<evidence type="ECO:0000256" key="1">
    <source>
        <dbReference type="ARBA" id="ARBA00004477"/>
    </source>
</evidence>
<protein>
    <recommendedName>
        <fullName evidence="10">GPI inositol-deacylase</fullName>
        <ecNumber evidence="10">3.1.-.-</ecNumber>
    </recommendedName>
</protein>
<keyword evidence="6 10" id="KW-0256">Endoplasmic reticulum</keyword>
<evidence type="ECO:0000256" key="4">
    <source>
        <dbReference type="ARBA" id="ARBA00022692"/>
    </source>
</evidence>
<keyword evidence="3 10" id="KW-0813">Transport</keyword>
<evidence type="ECO:0000313" key="14">
    <source>
        <dbReference type="EMBL" id="SPO29408.1"/>
    </source>
</evidence>
<keyword evidence="9 10" id="KW-0472">Membrane</keyword>
<keyword evidence="15" id="KW-1185">Reference proteome</keyword>
<organism evidence="14 15">
    <name type="scientific">Ustilago trichophora</name>
    <dbReference type="NCBI Taxonomy" id="86804"/>
    <lineage>
        <taxon>Eukaryota</taxon>
        <taxon>Fungi</taxon>
        <taxon>Dikarya</taxon>
        <taxon>Basidiomycota</taxon>
        <taxon>Ustilaginomycotina</taxon>
        <taxon>Ustilaginomycetes</taxon>
        <taxon>Ustilaginales</taxon>
        <taxon>Ustilaginaceae</taxon>
        <taxon>Ustilago</taxon>
    </lineage>
</organism>
<dbReference type="Proteomes" id="UP000324022">
    <property type="component" value="Unassembled WGS sequence"/>
</dbReference>
<dbReference type="PANTHER" id="PTHR15495:SF7">
    <property type="entry name" value="GPI INOSITOL-DEACYLASE"/>
    <property type="match status" value="1"/>
</dbReference>
<dbReference type="OrthoDB" id="348976at2759"/>
<dbReference type="InterPro" id="IPR056824">
    <property type="entry name" value="PGAP1_TMD"/>
</dbReference>
<evidence type="ECO:0000256" key="11">
    <source>
        <dbReference type="SAM" id="MobiDB-lite"/>
    </source>
</evidence>
<feature type="domain" description="GPI inositol-deacylase PGAP1-like alpha/beta" evidence="12">
    <location>
        <begin position="97"/>
        <end position="341"/>
    </location>
</feature>
<evidence type="ECO:0000313" key="15">
    <source>
        <dbReference type="Proteomes" id="UP000324022"/>
    </source>
</evidence>
<dbReference type="EC" id="3.1.-.-" evidence="10"/>
<evidence type="ECO:0000256" key="3">
    <source>
        <dbReference type="ARBA" id="ARBA00022448"/>
    </source>
</evidence>
<dbReference type="SUPFAM" id="SSF53474">
    <property type="entry name" value="alpha/beta-Hydrolases"/>
    <property type="match status" value="1"/>
</dbReference>
<keyword evidence="8 10" id="KW-1133">Transmembrane helix</keyword>
<feature type="transmembrane region" description="Helical" evidence="10">
    <location>
        <begin position="896"/>
        <end position="924"/>
    </location>
</feature>
<evidence type="ECO:0000256" key="2">
    <source>
        <dbReference type="ARBA" id="ARBA00006931"/>
    </source>
</evidence>
<feature type="domain" description="GPI inositol-deacylase transmembrane" evidence="13">
    <location>
        <begin position="802"/>
        <end position="1135"/>
    </location>
</feature>
<dbReference type="PANTHER" id="PTHR15495">
    <property type="entry name" value="NEGATIVE REGULATOR OF VESICLE FORMATION-RELATED"/>
    <property type="match status" value="1"/>
</dbReference>
<evidence type="ECO:0000259" key="12">
    <source>
        <dbReference type="Pfam" id="PF07819"/>
    </source>
</evidence>
<comment type="function">
    <text evidence="10">Involved in inositol deacylation of GPI-anchored proteins which plays important roles in the quality control and ER-associated degradation of GPI-anchored proteins.</text>
</comment>
<comment type="similarity">
    <text evidence="2 10">Belongs to the GPI inositol-deacylase family.</text>
</comment>
<feature type="transmembrane region" description="Helical" evidence="10">
    <location>
        <begin position="1023"/>
        <end position="1044"/>
    </location>
</feature>